<dbReference type="EMBL" id="JAEACQ010000244">
    <property type="protein sequence ID" value="MBL7630233.1"/>
    <property type="molecule type" value="Genomic_DNA"/>
</dbReference>
<evidence type="ECO:0000256" key="1">
    <source>
        <dbReference type="ARBA" id="ARBA00022801"/>
    </source>
</evidence>
<proteinExistence type="predicted"/>
<dbReference type="InterPro" id="IPR029058">
    <property type="entry name" value="AB_hydrolase_fold"/>
</dbReference>
<dbReference type="PANTHER" id="PTHR10272:SF0">
    <property type="entry name" value="PLATELET-ACTIVATING FACTOR ACETYLHYDROLASE"/>
    <property type="match status" value="1"/>
</dbReference>
<evidence type="ECO:0000313" key="6">
    <source>
        <dbReference type="Proteomes" id="UP000604475"/>
    </source>
</evidence>
<keyword evidence="3" id="KW-0443">Lipid metabolism</keyword>
<dbReference type="Pfam" id="PF03403">
    <property type="entry name" value="PAF-AH_p_II"/>
    <property type="match status" value="1"/>
</dbReference>
<keyword evidence="1 5" id="KW-0378">Hydrolase</keyword>
<gene>
    <name evidence="5" type="ORF">I7412_24330</name>
</gene>
<feature type="region of interest" description="Disordered" evidence="4">
    <location>
        <begin position="1"/>
        <end position="50"/>
    </location>
</feature>
<evidence type="ECO:0000313" key="5">
    <source>
        <dbReference type="EMBL" id="MBL7630233.1"/>
    </source>
</evidence>
<evidence type="ECO:0000256" key="2">
    <source>
        <dbReference type="ARBA" id="ARBA00022963"/>
    </source>
</evidence>
<protein>
    <submittedName>
        <fullName evidence="5">Alpha/beta fold hydrolase</fullName>
    </submittedName>
</protein>
<dbReference type="GO" id="GO:0003847">
    <property type="term" value="F:1-alkyl-2-acetylglycerophosphocholine esterase activity"/>
    <property type="evidence" value="ECO:0007669"/>
    <property type="project" value="TreeGrafter"/>
</dbReference>
<evidence type="ECO:0000256" key="4">
    <source>
        <dbReference type="SAM" id="MobiDB-lite"/>
    </source>
</evidence>
<feature type="compositionally biased region" description="Low complexity" evidence="4">
    <location>
        <begin position="1"/>
        <end position="10"/>
    </location>
</feature>
<sequence>MPAAFADGPAAEPPPAACAPAAEHAAVNPVGDPAGPDAPPAPDEPGSRGVGYRTVTIVDQARGGRVLATSVWYPSRSRLPAPARAAVMSRETTPASYEIVPNVGLRSRVAVADAPPEAGPFPLVVFSHGSAGSRVQFASLAEALASHGYVVAAPDHVGDTMADAAAGRSASMVALASDRPLDVRAVLDWMLCAGHPFASMARPDQVAVIGFSFGGLTAVTSTIGFLRAPADPRVRAVVAMSPATEVLSAELLGRVRVPTLLLGGTDDGLTPVERNADRTFRGLTGAADRMEVVVPTATHNSFSDLCDQAYLAGDARVPKAIQTRLRLGALVTCVAPMVDAAQARQVARWYTVAYLERHLRGDTRYDRYLAPDGASALAVPVTVRTAP</sequence>
<accession>A0A937RPG3</accession>
<reference evidence="5" key="1">
    <citation type="submission" date="2020-12" db="EMBL/GenBank/DDBJ databases">
        <title>Genomic characterization of non-nitrogen-fixing Frankia strains.</title>
        <authorList>
            <person name="Carlos-Shanley C."/>
            <person name="Guerra T."/>
            <person name="Hahn D."/>
        </authorList>
    </citation>
    <scope>NUCLEOTIDE SEQUENCE</scope>
    <source>
        <strain evidence="5">CN6</strain>
    </source>
</reference>
<keyword evidence="2" id="KW-0442">Lipid degradation</keyword>
<dbReference type="GO" id="GO:0016042">
    <property type="term" value="P:lipid catabolic process"/>
    <property type="evidence" value="ECO:0007669"/>
    <property type="project" value="UniProtKB-KW"/>
</dbReference>
<name>A0A937RPG3_9ACTN</name>
<dbReference type="PANTHER" id="PTHR10272">
    <property type="entry name" value="PLATELET-ACTIVATING FACTOR ACETYLHYDROLASE"/>
    <property type="match status" value="1"/>
</dbReference>
<dbReference type="Proteomes" id="UP000604475">
    <property type="component" value="Unassembled WGS sequence"/>
</dbReference>
<keyword evidence="6" id="KW-1185">Reference proteome</keyword>
<dbReference type="SUPFAM" id="SSF53474">
    <property type="entry name" value="alpha/beta-Hydrolases"/>
    <property type="match status" value="1"/>
</dbReference>
<organism evidence="5 6">
    <name type="scientific">Frankia nepalensis</name>
    <dbReference type="NCBI Taxonomy" id="1836974"/>
    <lineage>
        <taxon>Bacteria</taxon>
        <taxon>Bacillati</taxon>
        <taxon>Actinomycetota</taxon>
        <taxon>Actinomycetes</taxon>
        <taxon>Frankiales</taxon>
        <taxon>Frankiaceae</taxon>
        <taxon>Frankia</taxon>
    </lineage>
</organism>
<dbReference type="InterPro" id="IPR016986">
    <property type="entry name" value="UCP031982_abhydr"/>
</dbReference>
<feature type="compositionally biased region" description="Low complexity" evidence="4">
    <location>
        <begin position="18"/>
        <end position="35"/>
    </location>
</feature>
<dbReference type="AlphaFoldDB" id="A0A937RPG3"/>
<comment type="caution">
    <text evidence="5">The sequence shown here is derived from an EMBL/GenBank/DDBJ whole genome shotgun (WGS) entry which is preliminary data.</text>
</comment>
<dbReference type="Gene3D" id="3.40.50.1820">
    <property type="entry name" value="alpha/beta hydrolase"/>
    <property type="match status" value="1"/>
</dbReference>
<evidence type="ECO:0000256" key="3">
    <source>
        <dbReference type="ARBA" id="ARBA00023098"/>
    </source>
</evidence>
<dbReference type="PIRSF" id="PIRSF031982">
    <property type="entry name" value="UCP031982_abhydr"/>
    <property type="match status" value="1"/>
</dbReference>